<sequence length="416" mass="47554">MSSEQLSMLMKEHNDVVVVMPPPYILLNDNISDDIQRQVNSVKDLLDDCYKIYRKFRNQLQLIPLSAFCSNSVADLKEFPYVEPLIDEGLVSTNIDSVISHSLAHQNTHIVKAYKKLQSCCIVISEDNLLNPNLESLKTSLVQQKLNDKALENEKTKILEQSLFLLEAVEEKAHELEKEAAQNIAQAKQNKSLSEQNKTLVNSLSQADKKLRYLEKSLSEEVSTLSSQLAIVQKDLQQSLDTHSDFVQKSKKEFTTLEKTKNREIKSLESSLEEKTNLEYVLKAELAELRAIKASKLWKVSSKVEKLSNVVDKHGANRKKLAQDMSLLYTSELFDAGWYLETYKDVKKEGIDPAEHYLLYGAKEGRKPSQQFDGNWYLQANPDVAEQGFNPLLHYIKFGREEKRPISPVMITFNKK</sequence>
<dbReference type="AlphaFoldDB" id="A0AAW7Z5V8"/>
<gene>
    <name evidence="2" type="ORF">Q4527_15520</name>
</gene>
<keyword evidence="1" id="KW-0175">Coiled coil</keyword>
<accession>A0AAW7Z5V8</accession>
<comment type="caution">
    <text evidence="2">The sequence shown here is derived from an EMBL/GenBank/DDBJ whole genome shotgun (WGS) entry which is preliminary data.</text>
</comment>
<organism evidence="2 3">
    <name type="scientific">Alteromonas stellipolaris</name>
    <dbReference type="NCBI Taxonomy" id="233316"/>
    <lineage>
        <taxon>Bacteria</taxon>
        <taxon>Pseudomonadati</taxon>
        <taxon>Pseudomonadota</taxon>
        <taxon>Gammaproteobacteria</taxon>
        <taxon>Alteromonadales</taxon>
        <taxon>Alteromonadaceae</taxon>
        <taxon>Alteromonas/Salinimonas group</taxon>
        <taxon>Alteromonas</taxon>
    </lineage>
</organism>
<proteinExistence type="predicted"/>
<dbReference type="RefSeq" id="WP_303538720.1">
    <property type="nucleotide sequence ID" value="NZ_JAUOQI010000012.1"/>
</dbReference>
<reference evidence="2" key="1">
    <citation type="submission" date="2023-07" db="EMBL/GenBank/DDBJ databases">
        <title>Genome content predicts the carbon catabolic preferences of heterotrophic bacteria.</title>
        <authorList>
            <person name="Gralka M."/>
        </authorList>
    </citation>
    <scope>NUCLEOTIDE SEQUENCE</scope>
    <source>
        <strain evidence="2">F2M12</strain>
    </source>
</reference>
<feature type="coiled-coil region" evidence="1">
    <location>
        <begin position="134"/>
        <end position="210"/>
    </location>
</feature>
<evidence type="ECO:0000313" key="3">
    <source>
        <dbReference type="Proteomes" id="UP001170717"/>
    </source>
</evidence>
<protein>
    <submittedName>
        <fullName evidence="2">Uncharacterized protein</fullName>
    </submittedName>
</protein>
<dbReference type="EMBL" id="JAUOQI010000012">
    <property type="protein sequence ID" value="MDO6578814.1"/>
    <property type="molecule type" value="Genomic_DNA"/>
</dbReference>
<evidence type="ECO:0000256" key="1">
    <source>
        <dbReference type="SAM" id="Coils"/>
    </source>
</evidence>
<name>A0AAW7Z5V8_9ALTE</name>
<evidence type="ECO:0000313" key="2">
    <source>
        <dbReference type="EMBL" id="MDO6578814.1"/>
    </source>
</evidence>
<dbReference type="Proteomes" id="UP001170717">
    <property type="component" value="Unassembled WGS sequence"/>
</dbReference>